<evidence type="ECO:0000313" key="2">
    <source>
        <dbReference type="Proteomes" id="UP000285456"/>
    </source>
</evidence>
<dbReference type="EMBL" id="QWEH01000007">
    <property type="protein sequence ID" value="RHW31872.1"/>
    <property type="molecule type" value="Genomic_DNA"/>
</dbReference>
<proteinExistence type="predicted"/>
<keyword evidence="2" id="KW-1185">Reference proteome</keyword>
<protein>
    <submittedName>
        <fullName evidence="1">Uncharacterized protein</fullName>
    </submittedName>
</protein>
<dbReference type="OrthoDB" id="9950850at2"/>
<evidence type="ECO:0000313" key="1">
    <source>
        <dbReference type="EMBL" id="RHW31872.1"/>
    </source>
</evidence>
<name>A0A417YGJ2_9BACI</name>
<gene>
    <name evidence="1" type="ORF">D1B32_11580</name>
</gene>
<sequence>MEKVKFGFEVNEINVEKEMHYTKKPTRTQIEEDMKEWFFANQYMWFYYEMDGKEINLGDD</sequence>
<accession>A0A417YGJ2</accession>
<dbReference type="RefSeq" id="WP_118889430.1">
    <property type="nucleotide sequence ID" value="NZ_PHUT01000007.1"/>
</dbReference>
<dbReference type="AlphaFoldDB" id="A0A417YGJ2"/>
<organism evidence="1 2">
    <name type="scientific">Oceanobacillus profundus</name>
    <dbReference type="NCBI Taxonomy" id="372463"/>
    <lineage>
        <taxon>Bacteria</taxon>
        <taxon>Bacillati</taxon>
        <taxon>Bacillota</taxon>
        <taxon>Bacilli</taxon>
        <taxon>Bacillales</taxon>
        <taxon>Bacillaceae</taxon>
        <taxon>Oceanobacillus</taxon>
    </lineage>
</organism>
<comment type="caution">
    <text evidence="1">The sequence shown here is derived from an EMBL/GenBank/DDBJ whole genome shotgun (WGS) entry which is preliminary data.</text>
</comment>
<reference evidence="1 2" key="1">
    <citation type="journal article" date="2007" name="Int. J. Syst. Evol. Microbiol.">
        <title>Oceanobacillus profundus sp. nov., isolated from a deep-sea sediment core.</title>
        <authorList>
            <person name="Kim Y.G."/>
            <person name="Choi D.H."/>
            <person name="Hyun S."/>
            <person name="Cho B.C."/>
        </authorList>
    </citation>
    <scope>NUCLEOTIDE SEQUENCE [LARGE SCALE GENOMIC DNA]</scope>
    <source>
        <strain evidence="1 2">DSM 18246</strain>
    </source>
</reference>
<dbReference type="Proteomes" id="UP000285456">
    <property type="component" value="Unassembled WGS sequence"/>
</dbReference>